<keyword evidence="4 10" id="KW-0812">Transmembrane</keyword>
<sequence length="888" mass="99775">MAAEKASIVDNDDIAPSTLSDRDPEKTPQSSSNARPGATTPERIGDQISHEKLEELAPNGEGAYILDKINNMTEEEAIAIVSESLKFHADDWNFPSEMRERMRRLLEGPKLYGDFYDRDLRIDATMLRYSSPYPGVRAVAEPLDDTDVPIETARAYFLGVMWAVIGTFMSTFFNSRFPSIGLSGSVIQILLFPCAKFLEWLLPDWGITVFGTRHSLNPGPWTFKEQMFATITYNIAIYTTNSYGMILVQRLDVYYGLDYITFGYQLMLTLFVQLMGMGFAGFLRRFSVYPVKALWPTILPTIAMNRALTRPEPHENIYGWTISRYRFFYICTLTMAIYYWLPGYLFTALSTFNWMTWIAPQNITLAILTGSSLGLGLFNPITTFDWNVATSSYAALSQPFFSTCTMYFGGLLGGFIILGIYYSNMNYTAFLPINSSSAFANDGTPYKVQKVVVNNKLDETLYQAYSPPFYSAGYILTVGANFAFYPVYFLYIMVNQWTTVGQAYVDFYKGLRHGKGNYEGAMDVHSRLMSKYPEVPDWWFLLILVGAIVVSVIFLQIYPLDTPVWLVFLMIAINLVFAVPLSFLSATTGTNLGLGALIQVVTGFLLPGNPNAFLFSQTLGSWALAGYGDNYVQDQKMAHYVKIPPRSVFRGQIATIIITCFVAVGTQDFILTSVEGLCTPDQPSRFTCANDGNPLYASSLMWGLLGSDRMFNSLYPLFKWCFLMGTGIAVVFLAGQHLGPKHLPAAREKLRQRLRPRTFAALDKTLFPFVGSLLWLNPILVIQGVQHWAPSNMSYKTPGFILSIIFMYWLPRHRLAWWEKYNYVLSAALTAGVAVSALIMFFAVGYNPVKLAWWGNKVSGAGVDGSQVGILKIPERGYFGPERGTFPY</sequence>
<evidence type="ECO:0000256" key="2">
    <source>
        <dbReference type="ARBA" id="ARBA00008807"/>
    </source>
</evidence>
<evidence type="ECO:0000256" key="6">
    <source>
        <dbReference type="ARBA" id="ARBA00022927"/>
    </source>
</evidence>
<proteinExistence type="inferred from homology"/>
<dbReference type="Proteomes" id="UP001286456">
    <property type="component" value="Unassembled WGS sequence"/>
</dbReference>
<evidence type="ECO:0000313" key="12">
    <source>
        <dbReference type="Proteomes" id="UP001286456"/>
    </source>
</evidence>
<reference evidence="11" key="1">
    <citation type="journal article" date="2023" name="Mol. Phylogenet. Evol.">
        <title>Genome-scale phylogeny and comparative genomics of the fungal order Sordariales.</title>
        <authorList>
            <person name="Hensen N."/>
            <person name="Bonometti L."/>
            <person name="Westerberg I."/>
            <person name="Brannstrom I.O."/>
            <person name="Guillou S."/>
            <person name="Cros-Aarteil S."/>
            <person name="Calhoun S."/>
            <person name="Haridas S."/>
            <person name="Kuo A."/>
            <person name="Mondo S."/>
            <person name="Pangilinan J."/>
            <person name="Riley R."/>
            <person name="LaButti K."/>
            <person name="Andreopoulos B."/>
            <person name="Lipzen A."/>
            <person name="Chen C."/>
            <person name="Yan M."/>
            <person name="Daum C."/>
            <person name="Ng V."/>
            <person name="Clum A."/>
            <person name="Steindorff A."/>
            <person name="Ohm R.A."/>
            <person name="Martin F."/>
            <person name="Silar P."/>
            <person name="Natvig D.O."/>
            <person name="Lalanne C."/>
            <person name="Gautier V."/>
            <person name="Ament-Velasquez S.L."/>
            <person name="Kruys A."/>
            <person name="Hutchinson M.I."/>
            <person name="Powell A.J."/>
            <person name="Barry K."/>
            <person name="Miller A.N."/>
            <person name="Grigoriev I.V."/>
            <person name="Debuchy R."/>
            <person name="Gladieux P."/>
            <person name="Hiltunen Thoren M."/>
            <person name="Johannesson H."/>
        </authorList>
    </citation>
    <scope>NUCLEOTIDE SEQUENCE</scope>
    <source>
        <strain evidence="11">SMH4131-1</strain>
    </source>
</reference>
<comment type="similarity">
    <text evidence="2">Belongs to the oligopeptide OPT transporter family.</text>
</comment>
<dbReference type="PANTHER" id="PTHR22601">
    <property type="entry name" value="ISP4 LIKE PROTEIN"/>
    <property type="match status" value="1"/>
</dbReference>
<feature type="transmembrane region" description="Helical" evidence="10">
    <location>
        <begin position="469"/>
        <end position="491"/>
    </location>
</feature>
<protein>
    <submittedName>
        <fullName evidence="11">OPT oligopeptide transporter protein-domain-containing protein</fullName>
    </submittedName>
</protein>
<evidence type="ECO:0000256" key="9">
    <source>
        <dbReference type="SAM" id="MobiDB-lite"/>
    </source>
</evidence>
<feature type="transmembrane region" description="Helical" evidence="10">
    <location>
        <begin position="591"/>
        <end position="608"/>
    </location>
</feature>
<name>A0AAE0I2V8_9PEZI</name>
<evidence type="ECO:0000313" key="11">
    <source>
        <dbReference type="EMBL" id="KAK3317445.1"/>
    </source>
</evidence>
<dbReference type="Pfam" id="PF03169">
    <property type="entry name" value="OPT"/>
    <property type="match status" value="1"/>
</dbReference>
<feature type="transmembrane region" description="Helical" evidence="10">
    <location>
        <begin position="564"/>
        <end position="584"/>
    </location>
</feature>
<feature type="transmembrane region" description="Helical" evidence="10">
    <location>
        <begin position="155"/>
        <end position="173"/>
    </location>
</feature>
<organism evidence="11 12">
    <name type="scientific">Cercophora scortea</name>
    <dbReference type="NCBI Taxonomy" id="314031"/>
    <lineage>
        <taxon>Eukaryota</taxon>
        <taxon>Fungi</taxon>
        <taxon>Dikarya</taxon>
        <taxon>Ascomycota</taxon>
        <taxon>Pezizomycotina</taxon>
        <taxon>Sordariomycetes</taxon>
        <taxon>Sordariomycetidae</taxon>
        <taxon>Sordariales</taxon>
        <taxon>Lasiosphaeriaceae</taxon>
        <taxon>Cercophora</taxon>
    </lineage>
</organism>
<dbReference type="GO" id="GO:0015031">
    <property type="term" value="P:protein transport"/>
    <property type="evidence" value="ECO:0007669"/>
    <property type="project" value="UniProtKB-KW"/>
</dbReference>
<feature type="transmembrane region" description="Helical" evidence="10">
    <location>
        <begin position="327"/>
        <end position="346"/>
    </location>
</feature>
<dbReference type="GO" id="GO:0035673">
    <property type="term" value="F:oligopeptide transmembrane transporter activity"/>
    <property type="evidence" value="ECO:0007669"/>
    <property type="project" value="InterPro"/>
</dbReference>
<keyword evidence="6" id="KW-0653">Protein transport</keyword>
<feature type="transmembrane region" description="Helical" evidence="10">
    <location>
        <begin position="358"/>
        <end position="378"/>
    </location>
</feature>
<feature type="transmembrane region" description="Helical" evidence="10">
    <location>
        <begin position="759"/>
        <end position="781"/>
    </location>
</feature>
<feature type="transmembrane region" description="Helical" evidence="10">
    <location>
        <begin position="823"/>
        <end position="846"/>
    </location>
</feature>
<feature type="transmembrane region" description="Helical" evidence="10">
    <location>
        <begin position="538"/>
        <end position="558"/>
    </location>
</feature>
<dbReference type="InterPro" id="IPR004813">
    <property type="entry name" value="OPT"/>
</dbReference>
<evidence type="ECO:0000256" key="3">
    <source>
        <dbReference type="ARBA" id="ARBA00022448"/>
    </source>
</evidence>
<dbReference type="NCBIfam" id="TIGR00727">
    <property type="entry name" value="ISP4_OPT"/>
    <property type="match status" value="1"/>
</dbReference>
<keyword evidence="7 10" id="KW-1133">Transmembrane helix</keyword>
<comment type="caution">
    <text evidence="11">The sequence shown here is derived from an EMBL/GenBank/DDBJ whole genome shotgun (WGS) entry which is preliminary data.</text>
</comment>
<evidence type="ECO:0000256" key="7">
    <source>
        <dbReference type="ARBA" id="ARBA00022989"/>
    </source>
</evidence>
<evidence type="ECO:0000256" key="5">
    <source>
        <dbReference type="ARBA" id="ARBA00022856"/>
    </source>
</evidence>
<keyword evidence="12" id="KW-1185">Reference proteome</keyword>
<feature type="transmembrane region" description="Helical" evidence="10">
    <location>
        <begin position="262"/>
        <end position="283"/>
    </location>
</feature>
<feature type="transmembrane region" description="Helical" evidence="10">
    <location>
        <begin position="399"/>
        <end position="422"/>
    </location>
</feature>
<feature type="transmembrane region" description="Helical" evidence="10">
    <location>
        <begin position="717"/>
        <end position="738"/>
    </location>
</feature>
<evidence type="ECO:0000256" key="8">
    <source>
        <dbReference type="ARBA" id="ARBA00023136"/>
    </source>
</evidence>
<evidence type="ECO:0000256" key="4">
    <source>
        <dbReference type="ARBA" id="ARBA00022692"/>
    </source>
</evidence>
<dbReference type="EMBL" id="JAUEPO010000007">
    <property type="protein sequence ID" value="KAK3317445.1"/>
    <property type="molecule type" value="Genomic_DNA"/>
</dbReference>
<gene>
    <name evidence="11" type="ORF">B0T19DRAFT_292201</name>
</gene>
<dbReference type="GO" id="GO:0016020">
    <property type="term" value="C:membrane"/>
    <property type="evidence" value="ECO:0007669"/>
    <property type="project" value="UniProtKB-SubCell"/>
</dbReference>
<feature type="transmembrane region" description="Helical" evidence="10">
    <location>
        <begin position="793"/>
        <end position="811"/>
    </location>
</feature>
<dbReference type="AlphaFoldDB" id="A0AAE0I2V8"/>
<dbReference type="NCBIfam" id="TIGR00728">
    <property type="entry name" value="OPT_sfam"/>
    <property type="match status" value="1"/>
</dbReference>
<evidence type="ECO:0000256" key="10">
    <source>
        <dbReference type="SAM" id="Phobius"/>
    </source>
</evidence>
<reference evidence="11" key="2">
    <citation type="submission" date="2023-06" db="EMBL/GenBank/DDBJ databases">
        <authorList>
            <consortium name="Lawrence Berkeley National Laboratory"/>
            <person name="Haridas S."/>
            <person name="Hensen N."/>
            <person name="Bonometti L."/>
            <person name="Westerberg I."/>
            <person name="Brannstrom I.O."/>
            <person name="Guillou S."/>
            <person name="Cros-Aarteil S."/>
            <person name="Calhoun S."/>
            <person name="Kuo A."/>
            <person name="Mondo S."/>
            <person name="Pangilinan J."/>
            <person name="Riley R."/>
            <person name="Labutti K."/>
            <person name="Andreopoulos B."/>
            <person name="Lipzen A."/>
            <person name="Chen C."/>
            <person name="Yanf M."/>
            <person name="Daum C."/>
            <person name="Ng V."/>
            <person name="Clum A."/>
            <person name="Steindorff A."/>
            <person name="Ohm R."/>
            <person name="Martin F."/>
            <person name="Silar P."/>
            <person name="Natvig D."/>
            <person name="Lalanne C."/>
            <person name="Gautier V."/>
            <person name="Ament-Velasquez S.L."/>
            <person name="Kruys A."/>
            <person name="Hutchinson M.I."/>
            <person name="Powell A.J."/>
            <person name="Barry K."/>
            <person name="Miller A.N."/>
            <person name="Grigoriev I.V."/>
            <person name="Debuchy R."/>
            <person name="Gladieux P."/>
            <person name="Thoren M.H."/>
            <person name="Johannesson H."/>
        </authorList>
    </citation>
    <scope>NUCLEOTIDE SEQUENCE</scope>
    <source>
        <strain evidence="11">SMH4131-1</strain>
    </source>
</reference>
<keyword evidence="8 10" id="KW-0472">Membrane</keyword>
<feature type="region of interest" description="Disordered" evidence="9">
    <location>
        <begin position="1"/>
        <end position="45"/>
    </location>
</feature>
<dbReference type="InterPro" id="IPR004648">
    <property type="entry name" value="Oligpept_transpt"/>
</dbReference>
<keyword evidence="3" id="KW-0813">Transport</keyword>
<keyword evidence="5" id="KW-0571">Peptide transport</keyword>
<evidence type="ECO:0000256" key="1">
    <source>
        <dbReference type="ARBA" id="ARBA00004141"/>
    </source>
</evidence>
<comment type="subcellular location">
    <subcellularLocation>
        <location evidence="1">Membrane</location>
        <topology evidence="1">Multi-pass membrane protein</topology>
    </subcellularLocation>
</comment>
<accession>A0AAE0I2V8</accession>